<dbReference type="Gene3D" id="1.10.443.10">
    <property type="entry name" value="Intergrase catalytic core"/>
    <property type="match status" value="1"/>
</dbReference>
<keyword evidence="1 3" id="KW-0238">DNA-binding</keyword>
<accession>A0AB34DDN2</accession>
<dbReference type="EMBL" id="WBPB01000012">
    <property type="protein sequence ID" value="KAB2500828.1"/>
    <property type="molecule type" value="Genomic_DNA"/>
</dbReference>
<evidence type="ECO:0000259" key="5">
    <source>
        <dbReference type="PROSITE" id="PS51900"/>
    </source>
</evidence>
<sequence length="321" mass="37553">MIIVKRIVDPVVYDKHVSSDNKNLVRDFLIEKKAQGKAKSTLKQYQWDLRIIMYLLYQHFDNKRITELTRKDIRNLCIVFQEMDMSNARVNGLMSALRSTLEFCADDDDYDYEFNIGSRVKGLPKNPVREITFLKEELIEWLLDELDKNGQTLIAVYLGISYYSAARKNEVHQVLKDGLTERYYTNTVIGKRSKKFRLYYNERTRLLISKYLEDRGEDNISQLFVKKYSNGQKRVVNKSTFNYWCEILSGMLSNKEGKTVSINPHAFRHSRLDNLREQGIPLEKLKSLANHSDVSTTESYLSDRSENDIADIFGMDVSCFK</sequence>
<feature type="domain" description="Core-binding (CB)" evidence="5">
    <location>
        <begin position="19"/>
        <end position="105"/>
    </location>
</feature>
<proteinExistence type="predicted"/>
<dbReference type="PROSITE" id="PS51900">
    <property type="entry name" value="CB"/>
    <property type="match status" value="1"/>
</dbReference>
<dbReference type="Gene3D" id="1.10.150.130">
    <property type="match status" value="1"/>
</dbReference>
<gene>
    <name evidence="6" type="ORF">F8158_06715</name>
</gene>
<organism evidence="6 7">
    <name type="scientific">Bacillus cereus</name>
    <dbReference type="NCBI Taxonomy" id="1396"/>
    <lineage>
        <taxon>Bacteria</taxon>
        <taxon>Bacillati</taxon>
        <taxon>Bacillota</taxon>
        <taxon>Bacilli</taxon>
        <taxon>Bacillales</taxon>
        <taxon>Bacillaceae</taxon>
        <taxon>Bacillus</taxon>
        <taxon>Bacillus cereus group</taxon>
    </lineage>
</organism>
<evidence type="ECO:0000256" key="1">
    <source>
        <dbReference type="ARBA" id="ARBA00023125"/>
    </source>
</evidence>
<dbReference type="GO" id="GO:0003677">
    <property type="term" value="F:DNA binding"/>
    <property type="evidence" value="ECO:0007669"/>
    <property type="project" value="UniProtKB-UniRule"/>
</dbReference>
<dbReference type="GO" id="GO:0006310">
    <property type="term" value="P:DNA recombination"/>
    <property type="evidence" value="ECO:0007669"/>
    <property type="project" value="UniProtKB-KW"/>
</dbReference>
<evidence type="ECO:0000313" key="7">
    <source>
        <dbReference type="Proteomes" id="UP000477920"/>
    </source>
</evidence>
<dbReference type="RefSeq" id="WP_151639608.1">
    <property type="nucleotide sequence ID" value="NZ_WBPB01000012.1"/>
</dbReference>
<dbReference type="InterPro" id="IPR044068">
    <property type="entry name" value="CB"/>
</dbReference>
<comment type="caution">
    <text evidence="6">The sequence shown here is derived from an EMBL/GenBank/DDBJ whole genome shotgun (WGS) entry which is preliminary data.</text>
</comment>
<protein>
    <submittedName>
        <fullName evidence="6">Site-specific integrase</fullName>
    </submittedName>
</protein>
<feature type="domain" description="Tyr recombinase" evidence="4">
    <location>
        <begin position="129"/>
        <end position="314"/>
    </location>
</feature>
<dbReference type="Pfam" id="PF00589">
    <property type="entry name" value="Phage_integrase"/>
    <property type="match status" value="1"/>
</dbReference>
<dbReference type="SUPFAM" id="SSF56349">
    <property type="entry name" value="DNA breaking-rejoining enzymes"/>
    <property type="match status" value="1"/>
</dbReference>
<keyword evidence="2" id="KW-0233">DNA recombination</keyword>
<dbReference type="Proteomes" id="UP000477920">
    <property type="component" value="Unassembled WGS sequence"/>
</dbReference>
<dbReference type="InterPro" id="IPR013762">
    <property type="entry name" value="Integrase-like_cat_sf"/>
</dbReference>
<evidence type="ECO:0000259" key="4">
    <source>
        <dbReference type="PROSITE" id="PS51898"/>
    </source>
</evidence>
<dbReference type="GO" id="GO:0015074">
    <property type="term" value="P:DNA integration"/>
    <property type="evidence" value="ECO:0007669"/>
    <property type="project" value="InterPro"/>
</dbReference>
<dbReference type="AlphaFoldDB" id="A0AB34DDN2"/>
<reference evidence="6 7" key="1">
    <citation type="submission" date="2019-10" db="EMBL/GenBank/DDBJ databases">
        <title>Bacillus from the desert of Cuatro Cinegas, Coahuila.</title>
        <authorList>
            <person name="Olmedo-Alvarez G."/>
            <person name="Saldana S."/>
            <person name="Barcelo D."/>
        </authorList>
    </citation>
    <scope>NUCLEOTIDE SEQUENCE [LARGE SCALE GENOMIC DNA]</scope>
    <source>
        <strain evidence="6 7">CH101a_3T</strain>
    </source>
</reference>
<evidence type="ECO:0000256" key="3">
    <source>
        <dbReference type="PROSITE-ProRule" id="PRU01248"/>
    </source>
</evidence>
<dbReference type="PROSITE" id="PS51898">
    <property type="entry name" value="TYR_RECOMBINASE"/>
    <property type="match status" value="1"/>
</dbReference>
<evidence type="ECO:0000256" key="2">
    <source>
        <dbReference type="ARBA" id="ARBA00023172"/>
    </source>
</evidence>
<dbReference type="InterPro" id="IPR010998">
    <property type="entry name" value="Integrase_recombinase_N"/>
</dbReference>
<dbReference type="InterPro" id="IPR002104">
    <property type="entry name" value="Integrase_catalytic"/>
</dbReference>
<name>A0AB34DDN2_BACCE</name>
<dbReference type="InterPro" id="IPR011010">
    <property type="entry name" value="DNA_brk_join_enz"/>
</dbReference>
<evidence type="ECO:0000313" key="6">
    <source>
        <dbReference type="EMBL" id="KAB2500828.1"/>
    </source>
</evidence>
<dbReference type="CDD" id="cd00397">
    <property type="entry name" value="DNA_BRE_C"/>
    <property type="match status" value="1"/>
</dbReference>